<accession>A0A0R2KW29</accession>
<keyword evidence="4 7" id="KW-0808">Transferase</keyword>
<dbReference type="RefSeq" id="WP_057803264.1">
    <property type="nucleotide sequence ID" value="NZ_JQBX01000011.1"/>
</dbReference>
<keyword evidence="3" id="KW-1003">Cell membrane</keyword>
<evidence type="ECO:0000256" key="4">
    <source>
        <dbReference type="ARBA" id="ARBA00022679"/>
    </source>
</evidence>
<dbReference type="InterPro" id="IPR051612">
    <property type="entry name" value="Teichoic_Acid_Biosynth"/>
</dbReference>
<dbReference type="Proteomes" id="UP000051859">
    <property type="component" value="Unassembled WGS sequence"/>
</dbReference>
<keyword evidence="6" id="KW-0472">Membrane</keyword>
<dbReference type="Pfam" id="PF04464">
    <property type="entry name" value="Glyphos_transf"/>
    <property type="match status" value="1"/>
</dbReference>
<dbReference type="InterPro" id="IPR007554">
    <property type="entry name" value="Glycerophosphate_synth"/>
</dbReference>
<dbReference type="SUPFAM" id="SSF53756">
    <property type="entry name" value="UDP-Glycosyltransferase/glycogen phosphorylase"/>
    <property type="match status" value="1"/>
</dbReference>
<evidence type="ECO:0000256" key="5">
    <source>
        <dbReference type="ARBA" id="ARBA00022944"/>
    </source>
</evidence>
<dbReference type="EMBL" id="JQBX01000011">
    <property type="protein sequence ID" value="KRN93714.1"/>
    <property type="molecule type" value="Genomic_DNA"/>
</dbReference>
<organism evidence="7 8">
    <name type="scientific">Pediococcus stilesii</name>
    <dbReference type="NCBI Taxonomy" id="331679"/>
    <lineage>
        <taxon>Bacteria</taxon>
        <taxon>Bacillati</taxon>
        <taxon>Bacillota</taxon>
        <taxon>Bacilli</taxon>
        <taxon>Lactobacillales</taxon>
        <taxon>Lactobacillaceae</taxon>
        <taxon>Pediococcus</taxon>
    </lineage>
</organism>
<evidence type="ECO:0000313" key="7">
    <source>
        <dbReference type="EMBL" id="KRN93714.1"/>
    </source>
</evidence>
<dbReference type="Gene3D" id="3.40.50.11820">
    <property type="match status" value="1"/>
</dbReference>
<keyword evidence="8" id="KW-1185">Reference proteome</keyword>
<evidence type="ECO:0000256" key="1">
    <source>
        <dbReference type="ARBA" id="ARBA00004202"/>
    </source>
</evidence>
<evidence type="ECO:0000256" key="6">
    <source>
        <dbReference type="ARBA" id="ARBA00023136"/>
    </source>
</evidence>
<evidence type="ECO:0000256" key="2">
    <source>
        <dbReference type="ARBA" id="ARBA00010488"/>
    </source>
</evidence>
<evidence type="ECO:0000313" key="8">
    <source>
        <dbReference type="Proteomes" id="UP000051859"/>
    </source>
</evidence>
<evidence type="ECO:0000256" key="3">
    <source>
        <dbReference type="ARBA" id="ARBA00022475"/>
    </source>
</evidence>
<name>A0A0R2KW29_9LACO</name>
<dbReference type="STRING" id="331679.IV81_GL000291"/>
<protein>
    <submittedName>
        <fullName evidence="7">CDP-glycerol poly(Glycerophosphate) glycerophosphotransferase</fullName>
    </submittedName>
</protein>
<proteinExistence type="inferred from homology"/>
<keyword evidence="5" id="KW-0777">Teichoic acid biosynthesis</keyword>
<dbReference type="AlphaFoldDB" id="A0A0R2KW29"/>
<comment type="subcellular location">
    <subcellularLocation>
        <location evidence="1">Cell membrane</location>
        <topology evidence="1">Peripheral membrane protein</topology>
    </subcellularLocation>
</comment>
<gene>
    <name evidence="7" type="ORF">IV81_GL000291</name>
</gene>
<dbReference type="GO" id="GO:0047355">
    <property type="term" value="F:CDP-glycerol glycerophosphotransferase activity"/>
    <property type="evidence" value="ECO:0007669"/>
    <property type="project" value="InterPro"/>
</dbReference>
<dbReference type="PANTHER" id="PTHR37316">
    <property type="entry name" value="TEICHOIC ACID GLYCEROL-PHOSPHATE PRIMASE"/>
    <property type="match status" value="1"/>
</dbReference>
<dbReference type="PATRIC" id="fig|331679.3.peg.296"/>
<dbReference type="InterPro" id="IPR043149">
    <property type="entry name" value="TagF_N"/>
</dbReference>
<comment type="caution">
    <text evidence="7">The sequence shown here is derived from an EMBL/GenBank/DDBJ whole genome shotgun (WGS) entry which is preliminary data.</text>
</comment>
<dbReference type="GO" id="GO:0005886">
    <property type="term" value="C:plasma membrane"/>
    <property type="evidence" value="ECO:0007669"/>
    <property type="project" value="UniProtKB-SubCell"/>
</dbReference>
<dbReference type="PANTHER" id="PTHR37316:SF3">
    <property type="entry name" value="TEICHOIC ACID GLYCEROL-PHOSPHATE TRANSFERASE"/>
    <property type="match status" value="1"/>
</dbReference>
<comment type="similarity">
    <text evidence="2">Belongs to the CDP-glycerol glycerophosphotransferase family.</text>
</comment>
<dbReference type="InterPro" id="IPR043148">
    <property type="entry name" value="TagF_C"/>
</dbReference>
<sequence>MNLITFLEKVKRRLLTYNFKINYKPYKQKTVIFESFGGRQISDSPLAIYEELKKSHPDYQLVWVINKELEKLAQANGYDYVIRGSFKWVKVIEKAQIWVENARLPQWVRKPEHVKIIQTWHGTPLKKLGLDIENVMMPGTTTEKYHENFVQEANRWDYLISPNEYATQIFRKAFGYENKILEIGYPRNDELAQPSEALINKIKQRLGIPANKKVVLYAPTYRDNQFFTKGKYSFQLPFDLKQMQAAFGKDTVLLLRMHYLISNAVDLSDMEGFAYDVSSYSNISDLYLISDLLVTDYSSVFFDYAYLKRPIVFFPYDFEVYKDELRGFYLNYTKDLPGEIAYDVDALLANIAHGLQVTDMTSDENFMKFYNRFCKINAGNASKRVVEEIDDILKER</sequence>
<dbReference type="Gene3D" id="3.40.50.12580">
    <property type="match status" value="1"/>
</dbReference>
<dbReference type="GO" id="GO:0019350">
    <property type="term" value="P:teichoic acid biosynthetic process"/>
    <property type="evidence" value="ECO:0007669"/>
    <property type="project" value="UniProtKB-KW"/>
</dbReference>
<reference evidence="7 8" key="1">
    <citation type="journal article" date="2015" name="Genome Announc.">
        <title>Expanding the biotechnology potential of lactobacilli through comparative genomics of 213 strains and associated genera.</title>
        <authorList>
            <person name="Sun Z."/>
            <person name="Harris H.M."/>
            <person name="McCann A."/>
            <person name="Guo C."/>
            <person name="Argimon S."/>
            <person name="Zhang W."/>
            <person name="Yang X."/>
            <person name="Jeffery I.B."/>
            <person name="Cooney J.C."/>
            <person name="Kagawa T.F."/>
            <person name="Liu W."/>
            <person name="Song Y."/>
            <person name="Salvetti E."/>
            <person name="Wrobel A."/>
            <person name="Rasinkangas P."/>
            <person name="Parkhill J."/>
            <person name="Rea M.C."/>
            <person name="O'Sullivan O."/>
            <person name="Ritari J."/>
            <person name="Douillard F.P."/>
            <person name="Paul Ross R."/>
            <person name="Yang R."/>
            <person name="Briner A.E."/>
            <person name="Felis G.E."/>
            <person name="de Vos W.M."/>
            <person name="Barrangou R."/>
            <person name="Klaenhammer T.R."/>
            <person name="Caufield P.W."/>
            <person name="Cui Y."/>
            <person name="Zhang H."/>
            <person name="O'Toole P.W."/>
        </authorList>
    </citation>
    <scope>NUCLEOTIDE SEQUENCE [LARGE SCALE GENOMIC DNA]</scope>
    <source>
        <strain evidence="7 8">DSM 18001</strain>
    </source>
</reference>